<organism evidence="3 4">
    <name type="scientific">Intestinibaculum porci</name>
    <dbReference type="NCBI Taxonomy" id="2487118"/>
    <lineage>
        <taxon>Bacteria</taxon>
        <taxon>Bacillati</taxon>
        <taxon>Bacillota</taxon>
        <taxon>Erysipelotrichia</taxon>
        <taxon>Erysipelotrichales</taxon>
        <taxon>Erysipelotrichaceae</taxon>
        <taxon>Intestinibaculum</taxon>
    </lineage>
</organism>
<reference evidence="3 4" key="1">
    <citation type="submission" date="2018-11" db="EMBL/GenBank/DDBJ databases">
        <title>Novel Erysipelotrichaceae bacterium isolated from small intestine of a swine.</title>
        <authorList>
            <person name="Kim J.S."/>
            <person name="Choe H."/>
            <person name="Lee Y.R."/>
            <person name="Kim K.M."/>
            <person name="Park D.S."/>
        </authorList>
    </citation>
    <scope>NUCLEOTIDE SEQUENCE [LARGE SCALE GENOMIC DNA]</scope>
    <source>
        <strain evidence="3 4">SG0102</strain>
    </source>
</reference>
<dbReference type="Proteomes" id="UP000268059">
    <property type="component" value="Chromosome"/>
</dbReference>
<evidence type="ECO:0000259" key="2">
    <source>
        <dbReference type="PROSITE" id="PS51729"/>
    </source>
</evidence>
<gene>
    <name evidence="3" type="ORF">SG0102_16910</name>
</gene>
<dbReference type="InParanoid" id="A0A3G9J6E7"/>
<dbReference type="OrthoDB" id="9793389at2"/>
<feature type="domain" description="N-acetyltransferase" evidence="1">
    <location>
        <begin position="1"/>
        <end position="89"/>
    </location>
</feature>
<keyword evidence="3" id="KW-0808">Transferase</keyword>
<sequence>MELIYEKDNQRAALYDAGKLIGECDYELEDDHWVITHTFVEKAYGGQGLARKLVNTLIEVARKEQIRIKPVCSYAVKVLSDQTYDDVRL</sequence>
<dbReference type="PANTHER" id="PTHR31435:SF10">
    <property type="entry name" value="BSR4717 PROTEIN"/>
    <property type="match status" value="1"/>
</dbReference>
<dbReference type="GO" id="GO:0016747">
    <property type="term" value="F:acyltransferase activity, transferring groups other than amino-acyl groups"/>
    <property type="evidence" value="ECO:0007669"/>
    <property type="project" value="InterPro"/>
</dbReference>
<proteinExistence type="predicted"/>
<dbReference type="KEGG" id="ebm:SG0102_16910"/>
<keyword evidence="4" id="KW-1185">Reference proteome</keyword>
<dbReference type="PANTHER" id="PTHR31435">
    <property type="entry name" value="PROTEIN NATD1"/>
    <property type="match status" value="1"/>
</dbReference>
<dbReference type="InterPro" id="IPR045057">
    <property type="entry name" value="Gcn5-rel_NAT"/>
</dbReference>
<evidence type="ECO:0000313" key="4">
    <source>
        <dbReference type="Proteomes" id="UP000268059"/>
    </source>
</evidence>
<accession>A0A3G9J6E7</accession>
<dbReference type="RefSeq" id="WP_125119584.1">
    <property type="nucleotide sequence ID" value="NZ_AP019309.1"/>
</dbReference>
<dbReference type="AlphaFoldDB" id="A0A3G9J6E7"/>
<protein>
    <submittedName>
        <fullName evidence="3">N-acetyltransferase</fullName>
    </submittedName>
</protein>
<evidence type="ECO:0000313" key="3">
    <source>
        <dbReference type="EMBL" id="BBH26757.1"/>
    </source>
</evidence>
<evidence type="ECO:0000259" key="1">
    <source>
        <dbReference type="PROSITE" id="PS51186"/>
    </source>
</evidence>
<dbReference type="InterPro" id="IPR031165">
    <property type="entry name" value="GNAT_YJDJ"/>
</dbReference>
<dbReference type="EMBL" id="AP019309">
    <property type="protein sequence ID" value="BBH26757.1"/>
    <property type="molecule type" value="Genomic_DNA"/>
</dbReference>
<dbReference type="PROSITE" id="PS51729">
    <property type="entry name" value="GNAT_YJDJ"/>
    <property type="match status" value="1"/>
</dbReference>
<dbReference type="PROSITE" id="PS51186">
    <property type="entry name" value="GNAT"/>
    <property type="match status" value="1"/>
</dbReference>
<dbReference type="Pfam" id="PF14542">
    <property type="entry name" value="Acetyltransf_CG"/>
    <property type="match status" value="1"/>
</dbReference>
<dbReference type="SUPFAM" id="SSF55729">
    <property type="entry name" value="Acyl-CoA N-acyltransferases (Nat)"/>
    <property type="match status" value="1"/>
</dbReference>
<dbReference type="Gene3D" id="3.40.630.30">
    <property type="match status" value="1"/>
</dbReference>
<feature type="domain" description="N-acetyltransferase" evidence="2">
    <location>
        <begin position="4"/>
        <end position="89"/>
    </location>
</feature>
<dbReference type="InterPro" id="IPR016181">
    <property type="entry name" value="Acyl_CoA_acyltransferase"/>
</dbReference>
<dbReference type="CDD" id="cd04301">
    <property type="entry name" value="NAT_SF"/>
    <property type="match status" value="1"/>
</dbReference>
<dbReference type="InterPro" id="IPR000182">
    <property type="entry name" value="GNAT_dom"/>
</dbReference>
<name>A0A3G9J6E7_9FIRM</name>